<dbReference type="EMBL" id="CM023479">
    <property type="protein sequence ID" value="KAH7973935.1"/>
    <property type="molecule type" value="Genomic_DNA"/>
</dbReference>
<evidence type="ECO:0000313" key="2">
    <source>
        <dbReference type="Proteomes" id="UP000821865"/>
    </source>
</evidence>
<keyword evidence="2" id="KW-1185">Reference proteome</keyword>
<organism evidence="1 2">
    <name type="scientific">Dermacentor silvarum</name>
    <name type="common">Tick</name>
    <dbReference type="NCBI Taxonomy" id="543639"/>
    <lineage>
        <taxon>Eukaryota</taxon>
        <taxon>Metazoa</taxon>
        <taxon>Ecdysozoa</taxon>
        <taxon>Arthropoda</taxon>
        <taxon>Chelicerata</taxon>
        <taxon>Arachnida</taxon>
        <taxon>Acari</taxon>
        <taxon>Parasitiformes</taxon>
        <taxon>Ixodida</taxon>
        <taxon>Ixodoidea</taxon>
        <taxon>Ixodidae</taxon>
        <taxon>Rhipicephalinae</taxon>
        <taxon>Dermacentor</taxon>
    </lineage>
</organism>
<dbReference type="Proteomes" id="UP000821865">
    <property type="component" value="Chromosome 10"/>
</dbReference>
<sequence length="161" mass="18252">MMDMQETEERPDQDWQTVRDASRRLEEHITIIVKVTDGTAFQELLPDCFGPSVVHAVALTTTEKKDTYVKVRTVQSLIAVDSYRPTAIEKLLRIRQVSIMGTQHPVLTYQANGTYTVKGVIHGTQCAVTEKELEREVEVQGVKILQVRRIDSSKTILITLK</sequence>
<gene>
    <name evidence="1" type="ORF">HPB49_007310</name>
</gene>
<reference evidence="1" key="1">
    <citation type="submission" date="2020-05" db="EMBL/GenBank/DDBJ databases">
        <title>Large-scale comparative analyses of tick genomes elucidate their genetic diversity and vector capacities.</title>
        <authorList>
            <person name="Jia N."/>
            <person name="Wang J."/>
            <person name="Shi W."/>
            <person name="Du L."/>
            <person name="Sun Y."/>
            <person name="Zhan W."/>
            <person name="Jiang J."/>
            <person name="Wang Q."/>
            <person name="Zhang B."/>
            <person name="Ji P."/>
            <person name="Sakyi L.B."/>
            <person name="Cui X."/>
            <person name="Yuan T."/>
            <person name="Jiang B."/>
            <person name="Yang W."/>
            <person name="Lam T.T.-Y."/>
            <person name="Chang Q."/>
            <person name="Ding S."/>
            <person name="Wang X."/>
            <person name="Zhu J."/>
            <person name="Ruan X."/>
            <person name="Zhao L."/>
            <person name="Wei J."/>
            <person name="Que T."/>
            <person name="Du C."/>
            <person name="Cheng J."/>
            <person name="Dai P."/>
            <person name="Han X."/>
            <person name="Huang E."/>
            <person name="Gao Y."/>
            <person name="Liu J."/>
            <person name="Shao H."/>
            <person name="Ye R."/>
            <person name="Li L."/>
            <person name="Wei W."/>
            <person name="Wang X."/>
            <person name="Wang C."/>
            <person name="Yang T."/>
            <person name="Huo Q."/>
            <person name="Li W."/>
            <person name="Guo W."/>
            <person name="Chen H."/>
            <person name="Zhou L."/>
            <person name="Ni X."/>
            <person name="Tian J."/>
            <person name="Zhou Y."/>
            <person name="Sheng Y."/>
            <person name="Liu T."/>
            <person name="Pan Y."/>
            <person name="Xia L."/>
            <person name="Li J."/>
            <person name="Zhao F."/>
            <person name="Cao W."/>
        </authorList>
    </citation>
    <scope>NUCLEOTIDE SEQUENCE</scope>
    <source>
        <strain evidence="1">Dsil-2018</strain>
    </source>
</reference>
<evidence type="ECO:0000313" key="1">
    <source>
        <dbReference type="EMBL" id="KAH7973935.1"/>
    </source>
</evidence>
<accession>A0ACB8DNK9</accession>
<proteinExistence type="predicted"/>
<protein>
    <submittedName>
        <fullName evidence="1">Uncharacterized protein</fullName>
    </submittedName>
</protein>
<name>A0ACB8DNK9_DERSI</name>
<comment type="caution">
    <text evidence="1">The sequence shown here is derived from an EMBL/GenBank/DDBJ whole genome shotgun (WGS) entry which is preliminary data.</text>
</comment>